<evidence type="ECO:0000313" key="5">
    <source>
        <dbReference type="Proteomes" id="UP000646827"/>
    </source>
</evidence>
<name>A0A8H7VKZ2_9FUNG</name>
<dbReference type="InterPro" id="IPR002685">
    <property type="entry name" value="Glyco_trans_15"/>
</dbReference>
<keyword evidence="3" id="KW-1133">Transmembrane helix</keyword>
<keyword evidence="3" id="KW-0472">Membrane</keyword>
<feature type="transmembrane region" description="Helical" evidence="3">
    <location>
        <begin position="12"/>
        <end position="30"/>
    </location>
</feature>
<dbReference type="GO" id="GO:0016020">
    <property type="term" value="C:membrane"/>
    <property type="evidence" value="ECO:0007669"/>
    <property type="project" value="InterPro"/>
</dbReference>
<proteinExistence type="inferred from homology"/>
<dbReference type="Pfam" id="PF01793">
    <property type="entry name" value="Glyco_transf_15"/>
    <property type="match status" value="1"/>
</dbReference>
<dbReference type="PANTHER" id="PTHR31121">
    <property type="entry name" value="ALPHA-1,2 MANNOSYLTRANSFERASE KTR1"/>
    <property type="match status" value="1"/>
</dbReference>
<accession>A0A8H7VKZ2</accession>
<dbReference type="SUPFAM" id="SSF53448">
    <property type="entry name" value="Nucleotide-diphospho-sugar transferases"/>
    <property type="match status" value="1"/>
</dbReference>
<dbReference type="Gene3D" id="3.90.550.10">
    <property type="entry name" value="Spore Coat Polysaccharide Biosynthesis Protein SpsA, Chain A"/>
    <property type="match status" value="1"/>
</dbReference>
<dbReference type="GO" id="GO:0006493">
    <property type="term" value="P:protein O-linked glycosylation"/>
    <property type="evidence" value="ECO:0007669"/>
    <property type="project" value="TreeGrafter"/>
</dbReference>
<dbReference type="GO" id="GO:0000026">
    <property type="term" value="F:alpha-1,2-mannosyltransferase activity"/>
    <property type="evidence" value="ECO:0007669"/>
    <property type="project" value="TreeGrafter"/>
</dbReference>
<reference evidence="4 5" key="1">
    <citation type="submission" date="2020-12" db="EMBL/GenBank/DDBJ databases">
        <title>Metabolic potential, ecology and presence of endohyphal bacteria is reflected in genomic diversity of Mucoromycotina.</title>
        <authorList>
            <person name="Muszewska A."/>
            <person name="Okrasinska A."/>
            <person name="Steczkiewicz K."/>
            <person name="Drgas O."/>
            <person name="Orlowska M."/>
            <person name="Perlinska-Lenart U."/>
            <person name="Aleksandrzak-Piekarczyk T."/>
            <person name="Szatraj K."/>
            <person name="Zielenkiewicz U."/>
            <person name="Pilsyk S."/>
            <person name="Malc E."/>
            <person name="Mieczkowski P."/>
            <person name="Kruszewska J.S."/>
            <person name="Biernat P."/>
            <person name="Pawlowska J."/>
        </authorList>
    </citation>
    <scope>NUCLEOTIDE SEQUENCE [LARGE SCALE GENOMIC DNA]</scope>
    <source>
        <strain evidence="4 5">CBS 142.35</strain>
    </source>
</reference>
<dbReference type="GO" id="GO:0005794">
    <property type="term" value="C:Golgi apparatus"/>
    <property type="evidence" value="ECO:0007669"/>
    <property type="project" value="TreeGrafter"/>
</dbReference>
<dbReference type="PANTHER" id="PTHR31121:SF6">
    <property type="entry name" value="ALPHA-1,2 MANNOSYLTRANSFERASE KTR1"/>
    <property type="match status" value="1"/>
</dbReference>
<dbReference type="FunFam" id="3.90.550.10:FF:000051">
    <property type="entry name" value="Alpha-1,2-mannosyltransferase (Ktr4)"/>
    <property type="match status" value="1"/>
</dbReference>
<evidence type="ECO:0000256" key="1">
    <source>
        <dbReference type="ARBA" id="ARBA00007677"/>
    </source>
</evidence>
<evidence type="ECO:0000256" key="3">
    <source>
        <dbReference type="SAM" id="Phobius"/>
    </source>
</evidence>
<keyword evidence="5" id="KW-1185">Reference proteome</keyword>
<comment type="caution">
    <text evidence="4">The sequence shown here is derived from an EMBL/GenBank/DDBJ whole genome shotgun (WGS) entry which is preliminary data.</text>
</comment>
<dbReference type="Proteomes" id="UP000646827">
    <property type="component" value="Unassembled WGS sequence"/>
</dbReference>
<keyword evidence="2" id="KW-0808">Transferase</keyword>
<gene>
    <name evidence="4" type="ORF">INT45_002974</name>
</gene>
<dbReference type="OrthoDB" id="439943at2759"/>
<dbReference type="InterPro" id="IPR029044">
    <property type="entry name" value="Nucleotide-diphossugar_trans"/>
</dbReference>
<protein>
    <submittedName>
        <fullName evidence="4">Uncharacterized protein</fullName>
    </submittedName>
</protein>
<evidence type="ECO:0000313" key="4">
    <source>
        <dbReference type="EMBL" id="KAG2224435.1"/>
    </source>
</evidence>
<keyword evidence="3" id="KW-0812">Transmembrane</keyword>
<dbReference type="GO" id="GO:0006487">
    <property type="term" value="P:protein N-linked glycosylation"/>
    <property type="evidence" value="ECO:0007669"/>
    <property type="project" value="TreeGrafter"/>
</dbReference>
<organism evidence="4 5">
    <name type="scientific">Circinella minor</name>
    <dbReference type="NCBI Taxonomy" id="1195481"/>
    <lineage>
        <taxon>Eukaryota</taxon>
        <taxon>Fungi</taxon>
        <taxon>Fungi incertae sedis</taxon>
        <taxon>Mucoromycota</taxon>
        <taxon>Mucoromycotina</taxon>
        <taxon>Mucoromycetes</taxon>
        <taxon>Mucorales</taxon>
        <taxon>Lichtheimiaceae</taxon>
        <taxon>Circinella</taxon>
    </lineage>
</organism>
<dbReference type="AlphaFoldDB" id="A0A8H7VKZ2"/>
<comment type="similarity">
    <text evidence="1">Belongs to the glycosyltransferase 15 family.</text>
</comment>
<sequence length="428" mass="50830">MAMMSKRRQTLGIQIASALAIFIFIAYFFLPMTPQINPRSYENDNIPLPAKVHHDGYIARPPQQLAPVQPLDNNRWFGNKLDIIDFQKVKQPKNHVKAAFVILARNSDLTGVRFAMRQVEDRFNSKFNYPYVFLNEQDFTNEFKVATASLTKANTFYGKIDESMWSYPDHINQTHAAECRKDMSDRNIIYGGSEPYRHMCRYQSGFFFRHPLLNEYEYYWRVEPDVQYFCDIDYDVFQMMKDGGYKYGWTVSLTEYMDTIPTLWETAQKFIEKHPEYVIRGDDSLMPWITDDNFISYNGCHFWSNFEIGSLDFLRSKKYIDYFEHLDQTGGFFYERWGDAPVHSLAVAMMLKKSEVHFFNDIGYKHNPLMHCPTEPYLQEGCHCNPRENFDWTGWSCATRWRQRIDANMVWDEQLYKEKTAPYRLEQV</sequence>
<dbReference type="EMBL" id="JAEPRB010000043">
    <property type="protein sequence ID" value="KAG2224435.1"/>
    <property type="molecule type" value="Genomic_DNA"/>
</dbReference>
<dbReference type="GO" id="GO:0000032">
    <property type="term" value="P:cell wall mannoprotein biosynthetic process"/>
    <property type="evidence" value="ECO:0007669"/>
    <property type="project" value="TreeGrafter"/>
</dbReference>
<evidence type="ECO:0000256" key="2">
    <source>
        <dbReference type="ARBA" id="ARBA00022679"/>
    </source>
</evidence>